<dbReference type="PROSITE" id="PS51379">
    <property type="entry name" value="4FE4S_FER_2"/>
    <property type="match status" value="2"/>
</dbReference>
<dbReference type="SUPFAM" id="SSF54862">
    <property type="entry name" value="4Fe-4S ferredoxins"/>
    <property type="match status" value="1"/>
</dbReference>
<dbReference type="InterPro" id="IPR017900">
    <property type="entry name" value="4Fe4S_Fe_S_CS"/>
</dbReference>
<dbReference type="PANTHER" id="PTHR43687:SF1">
    <property type="entry name" value="FERREDOXIN III"/>
    <property type="match status" value="1"/>
</dbReference>
<reference evidence="6" key="2">
    <citation type="submission" date="2021-09" db="EMBL/GenBank/DDBJ databases">
        <authorList>
            <person name="Gilroy R."/>
        </authorList>
    </citation>
    <scope>NUCLEOTIDE SEQUENCE</scope>
    <source>
        <strain evidence="6">ChiGjej2B2-7701</strain>
    </source>
</reference>
<keyword evidence="4" id="KW-0411">Iron-sulfur</keyword>
<evidence type="ECO:0000256" key="2">
    <source>
        <dbReference type="ARBA" id="ARBA00022723"/>
    </source>
</evidence>
<gene>
    <name evidence="6" type="ORF">K8U80_07120</name>
</gene>
<dbReference type="InterPro" id="IPR050572">
    <property type="entry name" value="Fe-S_Ferredoxin"/>
</dbReference>
<evidence type="ECO:0000256" key="1">
    <source>
        <dbReference type="ARBA" id="ARBA00022485"/>
    </source>
</evidence>
<proteinExistence type="predicted"/>
<dbReference type="Gene3D" id="3.40.50.360">
    <property type="match status" value="1"/>
</dbReference>
<comment type="caution">
    <text evidence="6">The sequence shown here is derived from an EMBL/GenBank/DDBJ whole genome shotgun (WGS) entry which is preliminary data.</text>
</comment>
<dbReference type="GO" id="GO:0046872">
    <property type="term" value="F:metal ion binding"/>
    <property type="evidence" value="ECO:0007669"/>
    <property type="project" value="UniProtKB-KW"/>
</dbReference>
<dbReference type="InterPro" id="IPR029039">
    <property type="entry name" value="Flavoprotein-like_sf"/>
</dbReference>
<reference evidence="6" key="1">
    <citation type="journal article" date="2021" name="PeerJ">
        <title>Extensive microbial diversity within the chicken gut microbiome revealed by metagenomics and culture.</title>
        <authorList>
            <person name="Gilroy R."/>
            <person name="Ravi A."/>
            <person name="Getino M."/>
            <person name="Pursley I."/>
            <person name="Horton D.L."/>
            <person name="Alikhan N.F."/>
            <person name="Baker D."/>
            <person name="Gharbi K."/>
            <person name="Hall N."/>
            <person name="Watson M."/>
            <person name="Adriaenssens E.M."/>
            <person name="Foster-Nyarko E."/>
            <person name="Jarju S."/>
            <person name="Secka A."/>
            <person name="Antonio M."/>
            <person name="Oren A."/>
            <person name="Chaudhuri R.R."/>
            <person name="La Ragione R."/>
            <person name="Hildebrand F."/>
            <person name="Pallen M.J."/>
        </authorList>
    </citation>
    <scope>NUCLEOTIDE SEQUENCE</scope>
    <source>
        <strain evidence="6">ChiGjej2B2-7701</strain>
    </source>
</reference>
<evidence type="ECO:0000259" key="5">
    <source>
        <dbReference type="PROSITE" id="PS51379"/>
    </source>
</evidence>
<accession>A0A921LTC8</accession>
<keyword evidence="1" id="KW-0004">4Fe-4S</keyword>
<dbReference type="SUPFAM" id="SSF52218">
    <property type="entry name" value="Flavoproteins"/>
    <property type="match status" value="1"/>
</dbReference>
<feature type="domain" description="4Fe-4S ferredoxin-type" evidence="5">
    <location>
        <begin position="182"/>
        <end position="211"/>
    </location>
</feature>
<dbReference type="EMBL" id="DYVF01000044">
    <property type="protein sequence ID" value="HJG31153.1"/>
    <property type="molecule type" value="Genomic_DNA"/>
</dbReference>
<name>A0A921LTC8_9ACTN</name>
<sequence>MIPTTCIVAYFTGAGTTRVASEHFAAAVEKAGVSAGAVDITPHGSKVPTFGSDDLAVFAVPSYGGRVPVPALERIARCEGHDTPAVLIVTFGNRAVDDTFLELADTVREHGFVPVALGAIVAHHSLMIDVAQGRPDATDLAAVDGLARDALDKLAQVSTARDAELLDIPGNRPYRDFNGVPFRAQADPDVCIGCGACARQCPAAAIDAANPAQTDAEACVTCMRCITVCPAGARSLSGGDALSAQRAAFTERLAQRVESYTMA</sequence>
<dbReference type="AlphaFoldDB" id="A0A921LTC8"/>
<dbReference type="Proteomes" id="UP000746751">
    <property type="component" value="Unassembled WGS sequence"/>
</dbReference>
<keyword evidence="2" id="KW-0479">Metal-binding</keyword>
<dbReference type="Gene3D" id="3.30.70.20">
    <property type="match status" value="1"/>
</dbReference>
<feature type="domain" description="4Fe-4S ferredoxin-type" evidence="5">
    <location>
        <begin position="215"/>
        <end position="239"/>
    </location>
</feature>
<evidence type="ECO:0000256" key="3">
    <source>
        <dbReference type="ARBA" id="ARBA00023004"/>
    </source>
</evidence>
<dbReference type="Pfam" id="PF12838">
    <property type="entry name" value="Fer4_7"/>
    <property type="match status" value="1"/>
</dbReference>
<dbReference type="GO" id="GO:0051539">
    <property type="term" value="F:4 iron, 4 sulfur cluster binding"/>
    <property type="evidence" value="ECO:0007669"/>
    <property type="project" value="UniProtKB-KW"/>
</dbReference>
<protein>
    <submittedName>
        <fullName evidence="6">4Fe-4S binding protein</fullName>
    </submittedName>
</protein>
<evidence type="ECO:0000313" key="7">
    <source>
        <dbReference type="Proteomes" id="UP000746751"/>
    </source>
</evidence>
<organism evidence="6 7">
    <name type="scientific">Collinsella ihumii</name>
    <dbReference type="NCBI Taxonomy" id="1720204"/>
    <lineage>
        <taxon>Bacteria</taxon>
        <taxon>Bacillati</taxon>
        <taxon>Actinomycetota</taxon>
        <taxon>Coriobacteriia</taxon>
        <taxon>Coriobacteriales</taxon>
        <taxon>Coriobacteriaceae</taxon>
        <taxon>Collinsella</taxon>
    </lineage>
</organism>
<keyword evidence="3" id="KW-0408">Iron</keyword>
<evidence type="ECO:0000313" key="6">
    <source>
        <dbReference type="EMBL" id="HJG31153.1"/>
    </source>
</evidence>
<evidence type="ECO:0000256" key="4">
    <source>
        <dbReference type="ARBA" id="ARBA00023014"/>
    </source>
</evidence>
<dbReference type="PANTHER" id="PTHR43687">
    <property type="entry name" value="ADENYLYLSULFATE REDUCTASE, BETA SUBUNIT"/>
    <property type="match status" value="1"/>
</dbReference>
<dbReference type="PROSITE" id="PS00198">
    <property type="entry name" value="4FE4S_FER_1"/>
    <property type="match status" value="2"/>
</dbReference>
<dbReference type="InterPro" id="IPR017896">
    <property type="entry name" value="4Fe4S_Fe-S-bd"/>
</dbReference>